<dbReference type="InterPro" id="IPR047167">
    <property type="entry name" value="NFE2-like"/>
</dbReference>
<dbReference type="InterPro" id="IPR004826">
    <property type="entry name" value="bZIP_Maf"/>
</dbReference>
<keyword evidence="29" id="KW-1185">Reference proteome</keyword>
<dbReference type="GO" id="GO:0000978">
    <property type="term" value="F:RNA polymerase II cis-regulatory region sequence-specific DNA binding"/>
    <property type="evidence" value="ECO:0007669"/>
    <property type="project" value="InterPro"/>
</dbReference>
<evidence type="ECO:0000313" key="29">
    <source>
        <dbReference type="Proteomes" id="UP001228049"/>
    </source>
</evidence>
<feature type="compositionally biased region" description="Basic and acidic residues" evidence="26">
    <location>
        <begin position="601"/>
        <end position="610"/>
    </location>
</feature>
<evidence type="ECO:0000256" key="22">
    <source>
        <dbReference type="ARBA" id="ARBA00023242"/>
    </source>
</evidence>
<dbReference type="PROSITE" id="PS50217">
    <property type="entry name" value="BZIP"/>
    <property type="match status" value="1"/>
</dbReference>
<evidence type="ECO:0000313" key="28">
    <source>
        <dbReference type="EMBL" id="KAK1878283.1"/>
    </source>
</evidence>
<evidence type="ECO:0000256" key="16">
    <source>
        <dbReference type="ARBA" id="ARBA00023136"/>
    </source>
</evidence>
<dbReference type="GO" id="GO:0005634">
    <property type="term" value="C:nucleus"/>
    <property type="evidence" value="ECO:0007669"/>
    <property type="project" value="UniProtKB-SubCell"/>
</dbReference>
<evidence type="ECO:0000256" key="9">
    <source>
        <dbReference type="ARBA" id="ARBA00022824"/>
    </source>
</evidence>
<feature type="compositionally biased region" description="Basic and acidic residues" evidence="26">
    <location>
        <begin position="307"/>
        <end position="324"/>
    </location>
</feature>
<accession>A0AAD9ER23</accession>
<dbReference type="GO" id="GO:0008289">
    <property type="term" value="F:lipid binding"/>
    <property type="evidence" value="ECO:0007669"/>
    <property type="project" value="UniProtKB-KW"/>
</dbReference>
<sequence length="958" mass="107978">MLYLKKYFTEGLIQMAILLSLCGVQVDVGLEPYLPPSWHDMILGPTSLLTQTQFHNLRNRMEDGQALHPKSVDLDGFFTTRRLLGLVPHSEVETWLVQRDTDPLPIGCPDLSLERAAAGGEREPTALPVESRAVVLHEEEEDKEAPSSHRFSQPRCDVLTCVIFWPASPRVKKHFLKLSDKIPAPEIERAHRALRPIPDPGHPPRHIIIRFLRWSDKNEVFKTLASAKGKLTWDGHDLRMFQDFPMEIQRQRDSYRELRSILRKENLRHGILHANREPTQNEVDQTSSSIQECLRLLEETFALTEEQQLHDVEGRREDLEHQSPGREPLLSQINHHGNPLLEMELDWQDLLAIMEPENTEVDMTQHSRATGTLQGVGCEDLNQNCNNHGRRVTEADQEVLLMDAPRQHGLLRSPALLALTPSAELDDHSSAVNTRGTLTSSNVNLSQGLPNHTHLLAKDPSEDFGMGLNTEDGTTTFNMNLLTQGLDDTIGGGPCPSSESRPSFDATFHSRDLPLSRLTLSSEGNGMTEDLLTSPSSVFLVDEEENIANEDGLLSPLSDFLEDAAILDEMRLLDLALEDGFSPEMATRLEEEGFLDSRMAEQETVGKDEDSNSVTPATEDQGQLTIHLQDEEEEEGTDSGLSLDFSHSPASQCASEASSYSSSSTSSSSCVSAVESPFSEEEDEEGEEDSVGSEMEMEVTLKQEDLEEEEMGAVGGGYPEDFKNPFLPTFGDHKLYNGFFLENIGHDHTYNQPLSSDSSPSLGKMPTKHTKSSSRHDNAKPYHRSSSRHITESRMWSRDERRARVGKLPFSNELIVNLPVEEFNDLLANYQLSEEQLILVRDIRRRGKNKIAAQNCRKRRLDVLLELKDNVSGLRRYRSRLLREKEEALRNLQEMKRRLSTLYQDVFSTLRDDEGMPLNSMEYLLQFESNGSVTIASRQQGAALPRTKPSKKQRDKKK</sequence>
<evidence type="ECO:0000256" key="24">
    <source>
        <dbReference type="ARBA" id="ARBA00031659"/>
    </source>
</evidence>
<dbReference type="GO" id="GO:0000981">
    <property type="term" value="F:DNA-binding transcription factor activity, RNA polymerase II-specific"/>
    <property type="evidence" value="ECO:0007669"/>
    <property type="project" value="TreeGrafter"/>
</dbReference>
<evidence type="ECO:0000256" key="14">
    <source>
        <dbReference type="ARBA" id="ARBA00023121"/>
    </source>
</evidence>
<comment type="similarity">
    <text evidence="4">Belongs to the bZIP family. CNC subfamily.</text>
</comment>
<evidence type="ECO:0000256" key="6">
    <source>
        <dbReference type="ARBA" id="ARBA00022491"/>
    </source>
</evidence>
<evidence type="ECO:0000256" key="1">
    <source>
        <dbReference type="ARBA" id="ARBA00004123"/>
    </source>
</evidence>
<evidence type="ECO:0000256" key="17">
    <source>
        <dbReference type="ARBA" id="ARBA00023159"/>
    </source>
</evidence>
<feature type="domain" description="BZIP" evidence="27">
    <location>
        <begin position="839"/>
        <end position="902"/>
    </location>
</feature>
<feature type="compositionally biased region" description="Polar residues" evidence="26">
    <location>
        <begin position="751"/>
        <end position="761"/>
    </location>
</feature>
<keyword evidence="21" id="KW-0753">Steroid metabolism</keyword>
<dbReference type="Pfam" id="PF03131">
    <property type="entry name" value="bZIP_Maf"/>
    <property type="match status" value="1"/>
</dbReference>
<feature type="compositionally biased region" description="Acidic residues" evidence="26">
    <location>
        <begin position="678"/>
        <end position="697"/>
    </location>
</feature>
<dbReference type="EMBL" id="JASDAP010000027">
    <property type="protein sequence ID" value="KAK1878283.1"/>
    <property type="molecule type" value="Genomic_DNA"/>
</dbReference>
<feature type="compositionally biased region" description="Low complexity" evidence="26">
    <location>
        <begin position="655"/>
        <end position="676"/>
    </location>
</feature>
<evidence type="ECO:0000256" key="25">
    <source>
        <dbReference type="SAM" id="Coils"/>
    </source>
</evidence>
<dbReference type="GO" id="GO:0008203">
    <property type="term" value="P:cholesterol metabolic process"/>
    <property type="evidence" value="ECO:0007669"/>
    <property type="project" value="UniProtKB-KW"/>
</dbReference>
<evidence type="ECO:0000256" key="15">
    <source>
        <dbReference type="ARBA" id="ARBA00023125"/>
    </source>
</evidence>
<evidence type="ECO:0000256" key="7">
    <source>
        <dbReference type="ARBA" id="ARBA00022548"/>
    </source>
</evidence>
<evidence type="ECO:0000256" key="10">
    <source>
        <dbReference type="ARBA" id="ARBA00022968"/>
    </source>
</evidence>
<evidence type="ECO:0000259" key="27">
    <source>
        <dbReference type="PROSITE" id="PS50217"/>
    </source>
</evidence>
<evidence type="ECO:0000256" key="13">
    <source>
        <dbReference type="ARBA" id="ARBA00023098"/>
    </source>
</evidence>
<keyword evidence="14" id="KW-0446">Lipid-binding</keyword>
<keyword evidence="22" id="KW-0539">Nucleus</keyword>
<evidence type="ECO:0000256" key="4">
    <source>
        <dbReference type="ARBA" id="ARBA00008157"/>
    </source>
</evidence>
<feature type="region of interest" description="Disordered" evidence="26">
    <location>
        <begin position="307"/>
        <end position="330"/>
    </location>
</feature>
<keyword evidence="16" id="KW-0472">Membrane</keyword>
<organism evidence="28 29">
    <name type="scientific">Dissostichus eleginoides</name>
    <name type="common">Patagonian toothfish</name>
    <name type="synonym">Dissostichus amissus</name>
    <dbReference type="NCBI Taxonomy" id="100907"/>
    <lineage>
        <taxon>Eukaryota</taxon>
        <taxon>Metazoa</taxon>
        <taxon>Chordata</taxon>
        <taxon>Craniata</taxon>
        <taxon>Vertebrata</taxon>
        <taxon>Euteleostomi</taxon>
        <taxon>Actinopterygii</taxon>
        <taxon>Neopterygii</taxon>
        <taxon>Teleostei</taxon>
        <taxon>Neoteleostei</taxon>
        <taxon>Acanthomorphata</taxon>
        <taxon>Eupercaria</taxon>
        <taxon>Perciformes</taxon>
        <taxon>Notothenioidei</taxon>
        <taxon>Nototheniidae</taxon>
        <taxon>Dissostichus</taxon>
    </lineage>
</organism>
<keyword evidence="10" id="KW-0735">Signal-anchor</keyword>
<comment type="subcellular location">
    <subcellularLocation>
        <location evidence="3">Endoplasmic reticulum membrane</location>
        <topology evidence="3">Single-pass type II membrane protein</topology>
    </subcellularLocation>
    <subcellularLocation>
        <location evidence="2">Endoplasmic reticulum membrane</location>
        <topology evidence="2">Single-pass type III membrane protein</topology>
    </subcellularLocation>
    <subcellularLocation>
        <location evidence="1">Nucleus</location>
    </subcellularLocation>
</comment>
<keyword evidence="20" id="KW-0325">Glycoprotein</keyword>
<evidence type="ECO:0000256" key="11">
    <source>
        <dbReference type="ARBA" id="ARBA00022989"/>
    </source>
</evidence>
<dbReference type="SUPFAM" id="SSF47454">
    <property type="entry name" value="A DNA-binding domain in eukaryotic transcription factors"/>
    <property type="match status" value="1"/>
</dbReference>
<keyword evidence="19" id="KW-1207">Sterol metabolism</keyword>
<dbReference type="InterPro" id="IPR004827">
    <property type="entry name" value="bZIP"/>
</dbReference>
<keyword evidence="11" id="KW-1133">Transmembrane helix</keyword>
<dbReference type="InterPro" id="IPR008917">
    <property type="entry name" value="TF_DNA-bd_sf"/>
</dbReference>
<evidence type="ECO:0000256" key="21">
    <source>
        <dbReference type="ARBA" id="ARBA00023221"/>
    </source>
</evidence>
<feature type="compositionally biased region" description="Basic residues" evidence="26">
    <location>
        <begin position="948"/>
        <end position="958"/>
    </location>
</feature>
<dbReference type="PROSITE" id="PS00036">
    <property type="entry name" value="BZIP_BASIC"/>
    <property type="match status" value="1"/>
</dbReference>
<evidence type="ECO:0000256" key="5">
    <source>
        <dbReference type="ARBA" id="ARBA00020485"/>
    </source>
</evidence>
<feature type="coiled-coil region" evidence="25">
    <location>
        <begin position="878"/>
        <end position="905"/>
    </location>
</feature>
<evidence type="ECO:0000256" key="23">
    <source>
        <dbReference type="ARBA" id="ARBA00030985"/>
    </source>
</evidence>
<feature type="region of interest" description="Disordered" evidence="26">
    <location>
        <begin position="601"/>
        <end position="621"/>
    </location>
</feature>
<evidence type="ECO:0000256" key="12">
    <source>
        <dbReference type="ARBA" id="ARBA00023015"/>
    </source>
</evidence>
<comment type="caution">
    <text evidence="28">The sequence shown here is derived from an EMBL/GenBank/DDBJ whole genome shotgun (WGS) entry which is preliminary data.</text>
</comment>
<keyword evidence="12" id="KW-0805">Transcription regulation</keyword>
<proteinExistence type="inferred from homology"/>
<dbReference type="GO" id="GO:0005789">
    <property type="term" value="C:endoplasmic reticulum membrane"/>
    <property type="evidence" value="ECO:0007669"/>
    <property type="project" value="UniProtKB-SubCell"/>
</dbReference>
<dbReference type="Gene3D" id="1.10.880.10">
    <property type="entry name" value="Transcription factor, Skn-1-like, DNA-binding domain"/>
    <property type="match status" value="1"/>
</dbReference>
<keyword evidence="25" id="KW-0175">Coiled coil</keyword>
<reference evidence="28" key="1">
    <citation type="submission" date="2023-04" db="EMBL/GenBank/DDBJ databases">
        <title>Chromosome-level genome of Chaenocephalus aceratus.</title>
        <authorList>
            <person name="Park H."/>
        </authorList>
    </citation>
    <scope>NUCLEOTIDE SEQUENCE</scope>
    <source>
        <strain evidence="28">DE</strain>
        <tissue evidence="28">Muscle</tissue>
    </source>
</reference>
<keyword evidence="18" id="KW-0804">Transcription</keyword>
<feature type="compositionally biased region" description="Polar residues" evidence="26">
    <location>
        <begin position="430"/>
        <end position="450"/>
    </location>
</feature>
<keyword evidence="13" id="KW-0443">Lipid metabolism</keyword>
<evidence type="ECO:0000256" key="3">
    <source>
        <dbReference type="ARBA" id="ARBA00004648"/>
    </source>
</evidence>
<dbReference type="PANTHER" id="PTHR24411:SF31">
    <property type="entry name" value="ENDOPLASMIC RETICULUM MEMBRANE SENSOR NFE2L1"/>
    <property type="match status" value="1"/>
</dbReference>
<feature type="region of interest" description="Disordered" evidence="26">
    <location>
        <begin position="655"/>
        <end position="698"/>
    </location>
</feature>
<keyword evidence="15" id="KW-0238">DNA-binding</keyword>
<gene>
    <name evidence="28" type="ORF">KUDE01_003589</name>
</gene>
<dbReference type="AlphaFoldDB" id="A0AAD9ER23"/>
<name>A0AAD9ER23_DISEL</name>
<feature type="region of interest" description="Disordered" evidence="26">
    <location>
        <begin position="428"/>
        <end position="453"/>
    </location>
</feature>
<evidence type="ECO:0000256" key="18">
    <source>
        <dbReference type="ARBA" id="ARBA00023163"/>
    </source>
</evidence>
<dbReference type="Proteomes" id="UP001228049">
    <property type="component" value="Unassembled WGS sequence"/>
</dbReference>
<evidence type="ECO:0000256" key="26">
    <source>
        <dbReference type="SAM" id="MobiDB-lite"/>
    </source>
</evidence>
<dbReference type="SMART" id="SM00338">
    <property type="entry name" value="BRLZ"/>
    <property type="match status" value="1"/>
</dbReference>
<dbReference type="Gene3D" id="3.30.70.1820">
    <property type="entry name" value="L1 transposable element, RRM domain"/>
    <property type="match status" value="1"/>
</dbReference>
<keyword evidence="8" id="KW-0812">Transmembrane</keyword>
<keyword evidence="6" id="KW-0678">Repressor</keyword>
<evidence type="ECO:0000256" key="2">
    <source>
        <dbReference type="ARBA" id="ARBA00004643"/>
    </source>
</evidence>
<feature type="compositionally biased region" description="Polar residues" evidence="26">
    <location>
        <begin position="612"/>
        <end position="621"/>
    </location>
</feature>
<keyword evidence="7" id="KW-0153">Cholesterol metabolism</keyword>
<protein>
    <recommendedName>
        <fullName evidence="5">Endoplasmic reticulum membrane sensor NFE2L1</fullName>
    </recommendedName>
    <alternativeName>
        <fullName evidence="24">Nuclear factor erythroid 2-related factor 1</fullName>
    </alternativeName>
    <alternativeName>
        <fullName evidence="23">Nuclear factor, erythroid derived 2, like 1</fullName>
    </alternativeName>
</protein>
<evidence type="ECO:0000256" key="20">
    <source>
        <dbReference type="ARBA" id="ARBA00023180"/>
    </source>
</evidence>
<feature type="region of interest" description="Disordered" evidence="26">
    <location>
        <begin position="936"/>
        <end position="958"/>
    </location>
</feature>
<keyword evidence="17" id="KW-0010">Activator</keyword>
<feature type="region of interest" description="Disordered" evidence="26">
    <location>
        <begin position="751"/>
        <end position="796"/>
    </location>
</feature>
<keyword evidence="9" id="KW-0256">Endoplasmic reticulum</keyword>
<evidence type="ECO:0000256" key="19">
    <source>
        <dbReference type="ARBA" id="ARBA00023166"/>
    </source>
</evidence>
<dbReference type="PANTHER" id="PTHR24411">
    <property type="entry name" value="NUCLEAR FACTOR ERYTHROID 2-RELATED FACTOR"/>
    <property type="match status" value="1"/>
</dbReference>
<evidence type="ECO:0000256" key="8">
    <source>
        <dbReference type="ARBA" id="ARBA00022692"/>
    </source>
</evidence>